<gene>
    <name evidence="3" type="ORF">GF068_10555</name>
</gene>
<dbReference type="RefSeq" id="WP_153819254.1">
    <property type="nucleotide sequence ID" value="NZ_WJIE01000003.1"/>
</dbReference>
<feature type="compositionally biased region" description="Pro residues" evidence="1">
    <location>
        <begin position="31"/>
        <end position="46"/>
    </location>
</feature>
<organism evidence="3 4">
    <name type="scientific">Polyangium spumosum</name>
    <dbReference type="NCBI Taxonomy" id="889282"/>
    <lineage>
        <taxon>Bacteria</taxon>
        <taxon>Pseudomonadati</taxon>
        <taxon>Myxococcota</taxon>
        <taxon>Polyangia</taxon>
        <taxon>Polyangiales</taxon>
        <taxon>Polyangiaceae</taxon>
        <taxon>Polyangium</taxon>
    </lineage>
</organism>
<evidence type="ECO:0000313" key="4">
    <source>
        <dbReference type="Proteomes" id="UP000440224"/>
    </source>
</evidence>
<dbReference type="Proteomes" id="UP000440224">
    <property type="component" value="Unassembled WGS sequence"/>
</dbReference>
<feature type="region of interest" description="Disordered" evidence="1">
    <location>
        <begin position="26"/>
        <end position="46"/>
    </location>
</feature>
<dbReference type="EMBL" id="WJIE01000003">
    <property type="protein sequence ID" value="MRG92366.1"/>
    <property type="molecule type" value="Genomic_DNA"/>
</dbReference>
<feature type="chain" id="PRO_5027042367" evidence="2">
    <location>
        <begin position="27"/>
        <end position="46"/>
    </location>
</feature>
<evidence type="ECO:0000313" key="3">
    <source>
        <dbReference type="EMBL" id="MRG92366.1"/>
    </source>
</evidence>
<name>A0A6N7PNH8_9BACT</name>
<accession>A0A6N7PNH8</accession>
<feature type="signal peptide" evidence="2">
    <location>
        <begin position="1"/>
        <end position="26"/>
    </location>
</feature>
<sequence>MFRGSSFFALALGLFVSLGNQPAAFAQKPGAAPPAPAPPPAPVLPD</sequence>
<evidence type="ECO:0000256" key="2">
    <source>
        <dbReference type="SAM" id="SignalP"/>
    </source>
</evidence>
<keyword evidence="4" id="KW-1185">Reference proteome</keyword>
<dbReference type="AlphaFoldDB" id="A0A6N7PNH8"/>
<evidence type="ECO:0000256" key="1">
    <source>
        <dbReference type="SAM" id="MobiDB-lite"/>
    </source>
</evidence>
<reference evidence="3 4" key="1">
    <citation type="submission" date="2019-10" db="EMBL/GenBank/DDBJ databases">
        <title>A soil myxobacterium in the family Polyangiaceae.</title>
        <authorList>
            <person name="Li Y."/>
            <person name="Wang J."/>
        </authorList>
    </citation>
    <scope>NUCLEOTIDE SEQUENCE [LARGE SCALE GENOMIC DNA]</scope>
    <source>
        <strain evidence="3 4">DSM 14734</strain>
    </source>
</reference>
<comment type="caution">
    <text evidence="3">The sequence shown here is derived from an EMBL/GenBank/DDBJ whole genome shotgun (WGS) entry which is preliminary data.</text>
</comment>
<keyword evidence="2" id="KW-0732">Signal</keyword>
<proteinExistence type="predicted"/>
<protein>
    <submittedName>
        <fullName evidence="3">Uncharacterized protein</fullName>
    </submittedName>
</protein>